<accession>A0AAD1VX27</accession>
<keyword evidence="5" id="KW-0472">Membrane</keyword>
<name>A0AAD1VX27_PELCU</name>
<dbReference type="AlphaFoldDB" id="A0AAD1VX27"/>
<dbReference type="GO" id="GO:0061025">
    <property type="term" value="P:membrane fusion"/>
    <property type="evidence" value="ECO:0007669"/>
    <property type="project" value="TreeGrafter"/>
</dbReference>
<dbReference type="Proteomes" id="UP001295444">
    <property type="component" value="Chromosome 03"/>
</dbReference>
<dbReference type="SUPFAM" id="SSF49562">
    <property type="entry name" value="C2 domain (Calcium/lipid-binding domain, CaLB)"/>
    <property type="match status" value="1"/>
</dbReference>
<dbReference type="PANTHER" id="PTHR12546:SF55">
    <property type="entry name" value="MYOFERLIN"/>
    <property type="match status" value="1"/>
</dbReference>
<dbReference type="GO" id="GO:0016020">
    <property type="term" value="C:membrane"/>
    <property type="evidence" value="ECO:0007669"/>
    <property type="project" value="UniProtKB-SubCell"/>
</dbReference>
<evidence type="ECO:0000313" key="8">
    <source>
        <dbReference type="Proteomes" id="UP001295444"/>
    </source>
</evidence>
<sequence length="304" mass="34670">MGSSTSTLSNFGSNKIHLKELLSVQDQLQTLSDIPLLDPKKKPTMNTLTLKVICTWKEKTGKVNIHEGLRIEQDQWKKDFSDNVQDFQVRVRIIAGRQLYGNNIKPVVKVLVGKKSHHTSVRRGNNPYFNEAIDILQRIDRAFERFWQQLEVKTLPSQPTLHRRQCIDGDLGNPDLLVGKSTQNKPENNPQERRATTAAAAMPRLQQRKLGTRIKRKATRAPRGTWTKMTPTSYLALTHRTQRQIPKQAEKRIDGALRHIPHATRCRDSPAIPNRGRDCRCYTPLQPSGHVTDPEYVQPQMGIG</sequence>
<keyword evidence="8" id="KW-1185">Reference proteome</keyword>
<protein>
    <submittedName>
        <fullName evidence="7">Fer-1 5</fullName>
    </submittedName>
</protein>
<gene>
    <name evidence="7" type="ORF">PECUL_23A017439</name>
</gene>
<evidence type="ECO:0000256" key="5">
    <source>
        <dbReference type="ARBA" id="ARBA00023136"/>
    </source>
</evidence>
<dbReference type="InterPro" id="IPR035892">
    <property type="entry name" value="C2_domain_sf"/>
</dbReference>
<dbReference type="EMBL" id="OW240914">
    <property type="protein sequence ID" value="CAH2274833.1"/>
    <property type="molecule type" value="Genomic_DNA"/>
</dbReference>
<evidence type="ECO:0000313" key="7">
    <source>
        <dbReference type="EMBL" id="CAH2274833.1"/>
    </source>
</evidence>
<evidence type="ECO:0000256" key="3">
    <source>
        <dbReference type="ARBA" id="ARBA00022737"/>
    </source>
</evidence>
<reference evidence="7" key="1">
    <citation type="submission" date="2022-03" db="EMBL/GenBank/DDBJ databases">
        <authorList>
            <person name="Alioto T."/>
            <person name="Alioto T."/>
            <person name="Gomez Garrido J."/>
        </authorList>
    </citation>
    <scope>NUCLEOTIDE SEQUENCE</scope>
</reference>
<dbReference type="Gene3D" id="2.60.40.150">
    <property type="entry name" value="C2 domain"/>
    <property type="match status" value="1"/>
</dbReference>
<keyword evidence="2" id="KW-0812">Transmembrane</keyword>
<evidence type="ECO:0000256" key="4">
    <source>
        <dbReference type="ARBA" id="ARBA00022989"/>
    </source>
</evidence>
<evidence type="ECO:0000256" key="1">
    <source>
        <dbReference type="ARBA" id="ARBA00004370"/>
    </source>
</evidence>
<keyword evidence="3" id="KW-0677">Repeat</keyword>
<evidence type="ECO:0000256" key="2">
    <source>
        <dbReference type="ARBA" id="ARBA00022692"/>
    </source>
</evidence>
<comment type="subcellular location">
    <subcellularLocation>
        <location evidence="1">Membrane</location>
    </subcellularLocation>
</comment>
<dbReference type="InterPro" id="IPR037721">
    <property type="entry name" value="Ferlin"/>
</dbReference>
<evidence type="ECO:0000256" key="6">
    <source>
        <dbReference type="SAM" id="MobiDB-lite"/>
    </source>
</evidence>
<organism evidence="7 8">
    <name type="scientific">Pelobates cultripes</name>
    <name type="common">Western spadefoot toad</name>
    <dbReference type="NCBI Taxonomy" id="61616"/>
    <lineage>
        <taxon>Eukaryota</taxon>
        <taxon>Metazoa</taxon>
        <taxon>Chordata</taxon>
        <taxon>Craniata</taxon>
        <taxon>Vertebrata</taxon>
        <taxon>Euteleostomi</taxon>
        <taxon>Amphibia</taxon>
        <taxon>Batrachia</taxon>
        <taxon>Anura</taxon>
        <taxon>Pelobatoidea</taxon>
        <taxon>Pelobatidae</taxon>
        <taxon>Pelobates</taxon>
    </lineage>
</organism>
<proteinExistence type="predicted"/>
<feature type="region of interest" description="Disordered" evidence="6">
    <location>
        <begin position="172"/>
        <end position="198"/>
    </location>
</feature>
<dbReference type="PANTHER" id="PTHR12546">
    <property type="entry name" value="FER-1-LIKE"/>
    <property type="match status" value="1"/>
</dbReference>
<feature type="compositionally biased region" description="Polar residues" evidence="6">
    <location>
        <begin position="180"/>
        <end position="189"/>
    </location>
</feature>
<dbReference type="GO" id="GO:0007009">
    <property type="term" value="P:plasma membrane organization"/>
    <property type="evidence" value="ECO:0007669"/>
    <property type="project" value="TreeGrafter"/>
</dbReference>
<keyword evidence="4" id="KW-1133">Transmembrane helix</keyword>